<comment type="caution">
    <text evidence="1">The sequence shown here is derived from an EMBL/GenBank/DDBJ whole genome shotgun (WGS) entry which is preliminary data.</text>
</comment>
<dbReference type="Proteomes" id="UP000252107">
    <property type="component" value="Unassembled WGS sequence"/>
</dbReference>
<proteinExistence type="predicted"/>
<accession>A0A367RX33</accession>
<protein>
    <submittedName>
        <fullName evidence="1">Uncharacterized protein</fullName>
    </submittedName>
</protein>
<name>A0A367RX33_9NOSO</name>
<gene>
    <name evidence="1" type="ORF">A6770_10870</name>
</gene>
<evidence type="ECO:0000313" key="2">
    <source>
        <dbReference type="Proteomes" id="UP000252107"/>
    </source>
</evidence>
<organism evidence="1 2">
    <name type="scientific">Nostoc minutum NIES-26</name>
    <dbReference type="NCBI Taxonomy" id="1844469"/>
    <lineage>
        <taxon>Bacteria</taxon>
        <taxon>Bacillati</taxon>
        <taxon>Cyanobacteriota</taxon>
        <taxon>Cyanophyceae</taxon>
        <taxon>Nostocales</taxon>
        <taxon>Nostocaceae</taxon>
        <taxon>Nostoc</taxon>
    </lineage>
</organism>
<dbReference type="EMBL" id="LXQD01000054">
    <property type="protein sequence ID" value="RCJ40234.1"/>
    <property type="molecule type" value="Genomic_DNA"/>
</dbReference>
<evidence type="ECO:0000313" key="1">
    <source>
        <dbReference type="EMBL" id="RCJ40234.1"/>
    </source>
</evidence>
<sequence>MNQKSPLFTELIAEESAVVRGGQVPVFILETGKIIHADGIDKEVKLDAYGYPKADTVSSTPAYSWLALPASF</sequence>
<keyword evidence="2" id="KW-1185">Reference proteome</keyword>
<dbReference type="AlphaFoldDB" id="A0A367RX33"/>
<reference evidence="1" key="1">
    <citation type="submission" date="2016-04" db="EMBL/GenBank/DDBJ databases">
        <authorList>
            <person name="Tabuchi Yagui T.R."/>
        </authorList>
    </citation>
    <scope>NUCLEOTIDE SEQUENCE [LARGE SCALE GENOMIC DNA]</scope>
    <source>
        <strain evidence="1">NIES-26</strain>
    </source>
</reference>